<proteinExistence type="inferred from homology"/>
<dbReference type="InterPro" id="IPR042100">
    <property type="entry name" value="Bug_dom1"/>
</dbReference>
<keyword evidence="2" id="KW-0732">Signal</keyword>
<gene>
    <name evidence="3" type="ORF">P3W85_27725</name>
</gene>
<name>A0ABT6AVR5_9BURK</name>
<accession>A0ABT6AVR5</accession>
<dbReference type="EMBL" id="JARJLM010000455">
    <property type="protein sequence ID" value="MDF3836717.1"/>
    <property type="molecule type" value="Genomic_DNA"/>
</dbReference>
<dbReference type="Pfam" id="PF03401">
    <property type="entry name" value="TctC"/>
    <property type="match status" value="1"/>
</dbReference>
<comment type="caution">
    <text evidence="3">The sequence shown here is derived from an EMBL/GenBank/DDBJ whole genome shotgun (WGS) entry which is preliminary data.</text>
</comment>
<sequence length="321" mass="34182">MKRFVANAVAGIVLFAAATVQAQEKFPSRPIRIVVPSAAGGLADIATRMVAQKMGEKLGQPVVVENRPGADTMLGTRYVRSVAADGYTLLTASGTLVSQLVVKQDPGYDLKDFAGIGPLVRSPWVMLTGPSQPDKNLSDFIARAKAHPADMSFASNGVGTAPYMAEQMFLQRAGLNLLHIPYKGIATAMPDVISGRVTMIFDAISSSAGYVRSGQLRALGVTSANRLPIFPNVPTIAEQGMPGFRSYVTIGLVARAETPKEIVSKLAAVLQSALASKEVREFYEANGAESISASPDEFTEMLKRDHVEFGKLAAQLGIQKQ</sequence>
<dbReference type="PANTHER" id="PTHR42928">
    <property type="entry name" value="TRICARBOXYLATE-BINDING PROTEIN"/>
    <property type="match status" value="1"/>
</dbReference>
<dbReference type="SUPFAM" id="SSF53850">
    <property type="entry name" value="Periplasmic binding protein-like II"/>
    <property type="match status" value="1"/>
</dbReference>
<dbReference type="Proteomes" id="UP001216674">
    <property type="component" value="Unassembled WGS sequence"/>
</dbReference>
<feature type="signal peptide" evidence="2">
    <location>
        <begin position="1"/>
        <end position="22"/>
    </location>
</feature>
<evidence type="ECO:0000256" key="2">
    <source>
        <dbReference type="SAM" id="SignalP"/>
    </source>
</evidence>
<evidence type="ECO:0000313" key="4">
    <source>
        <dbReference type="Proteomes" id="UP001216674"/>
    </source>
</evidence>
<dbReference type="Gene3D" id="3.40.190.150">
    <property type="entry name" value="Bordetella uptake gene, domain 1"/>
    <property type="match status" value="1"/>
</dbReference>
<keyword evidence="4" id="KW-1185">Reference proteome</keyword>
<dbReference type="CDD" id="cd07012">
    <property type="entry name" value="PBP2_Bug_TTT"/>
    <property type="match status" value="1"/>
</dbReference>
<evidence type="ECO:0000256" key="1">
    <source>
        <dbReference type="ARBA" id="ARBA00006987"/>
    </source>
</evidence>
<protein>
    <submittedName>
        <fullName evidence="3">Tripartite tricarboxylate transporter substrate binding protein</fullName>
    </submittedName>
</protein>
<evidence type="ECO:0000313" key="3">
    <source>
        <dbReference type="EMBL" id="MDF3836717.1"/>
    </source>
</evidence>
<organism evidence="3 4">
    <name type="scientific">Cupriavidus basilensis</name>
    <dbReference type="NCBI Taxonomy" id="68895"/>
    <lineage>
        <taxon>Bacteria</taxon>
        <taxon>Pseudomonadati</taxon>
        <taxon>Pseudomonadota</taxon>
        <taxon>Betaproteobacteria</taxon>
        <taxon>Burkholderiales</taxon>
        <taxon>Burkholderiaceae</taxon>
        <taxon>Cupriavidus</taxon>
    </lineage>
</organism>
<reference evidence="3 4" key="1">
    <citation type="submission" date="2023-03" db="EMBL/GenBank/DDBJ databases">
        <title>Draft assemblies of triclosan tolerant bacteria isolated from returned activated sludge.</title>
        <authorList>
            <person name="Van Hamelsveld S."/>
        </authorList>
    </citation>
    <scope>NUCLEOTIDE SEQUENCE [LARGE SCALE GENOMIC DNA]</scope>
    <source>
        <strain evidence="3 4">GW210010_S58</strain>
    </source>
</reference>
<feature type="chain" id="PRO_5047452364" evidence="2">
    <location>
        <begin position="23"/>
        <end position="321"/>
    </location>
</feature>
<dbReference type="RefSeq" id="WP_276267114.1">
    <property type="nucleotide sequence ID" value="NZ_JARJLM010000455.1"/>
</dbReference>
<comment type="similarity">
    <text evidence="1">Belongs to the UPF0065 (bug) family.</text>
</comment>
<dbReference type="Gene3D" id="3.40.190.10">
    <property type="entry name" value="Periplasmic binding protein-like II"/>
    <property type="match status" value="1"/>
</dbReference>
<dbReference type="InterPro" id="IPR005064">
    <property type="entry name" value="BUG"/>
</dbReference>
<dbReference type="PIRSF" id="PIRSF017082">
    <property type="entry name" value="YflP"/>
    <property type="match status" value="1"/>
</dbReference>
<dbReference type="PANTHER" id="PTHR42928:SF5">
    <property type="entry name" value="BLR1237 PROTEIN"/>
    <property type="match status" value="1"/>
</dbReference>